<dbReference type="Proteomes" id="UP000473658">
    <property type="component" value="Unassembled WGS sequence"/>
</dbReference>
<gene>
    <name evidence="1" type="ORF">DXM27_16545</name>
</gene>
<organism evidence="1 2">
    <name type="scientific">Rhizobium rhizogenes</name>
    <name type="common">Agrobacterium rhizogenes</name>
    <dbReference type="NCBI Taxonomy" id="359"/>
    <lineage>
        <taxon>Bacteria</taxon>
        <taxon>Pseudomonadati</taxon>
        <taxon>Pseudomonadota</taxon>
        <taxon>Alphaproteobacteria</taxon>
        <taxon>Hyphomicrobiales</taxon>
        <taxon>Rhizobiaceae</taxon>
        <taxon>Rhizobium/Agrobacterium group</taxon>
        <taxon>Rhizobium</taxon>
    </lineage>
</organism>
<name>A0AA88EZC9_RHIRH</name>
<dbReference type="RefSeq" id="WP_149900114.1">
    <property type="nucleotide sequence ID" value="NZ_QRFF01000004.1"/>
</dbReference>
<protein>
    <submittedName>
        <fullName evidence="1">Uncharacterized protein</fullName>
    </submittedName>
</protein>
<proteinExistence type="predicted"/>
<dbReference type="AlphaFoldDB" id="A0AA88EZC9"/>
<dbReference type="EMBL" id="QRFF01000004">
    <property type="protein sequence ID" value="KAA3500812.1"/>
    <property type="molecule type" value="Genomic_DNA"/>
</dbReference>
<evidence type="ECO:0000313" key="2">
    <source>
        <dbReference type="Proteomes" id="UP000473658"/>
    </source>
</evidence>
<accession>A0AA88EZC9</accession>
<comment type="caution">
    <text evidence="1">The sequence shown here is derived from an EMBL/GenBank/DDBJ whole genome shotgun (WGS) entry which is preliminary data.</text>
</comment>
<sequence length="117" mass="12986">MARPALLLWHGGKVMTVAEISRALGVTPSAVYARRRGDTVPTNAELSAERTAYLKDRHPNATYFEFEGKRMSLLAWSRHLGINYSTMRWSLHHGKTFEQIVGRRARSGAVSGATLCG</sequence>
<evidence type="ECO:0000313" key="1">
    <source>
        <dbReference type="EMBL" id="KAA3500812.1"/>
    </source>
</evidence>
<reference evidence="1 2" key="1">
    <citation type="submission" date="2018-08" db="EMBL/GenBank/DDBJ databases">
        <title>Crown Gall in kiwifruit.</title>
        <authorList>
            <person name="Visnovsky S.B."/>
            <person name="Pitman A.R."/>
        </authorList>
    </citation>
    <scope>NUCLEOTIDE SEQUENCE [LARGE SCALE GENOMIC DNA]</scope>
    <source>
        <strain evidence="1 2">SBV_302_78_2</strain>
    </source>
</reference>